<evidence type="ECO:0008006" key="3">
    <source>
        <dbReference type="Google" id="ProtNLM"/>
    </source>
</evidence>
<dbReference type="InterPro" id="IPR029032">
    <property type="entry name" value="AhpD-like"/>
</dbReference>
<dbReference type="SUPFAM" id="SSF69118">
    <property type="entry name" value="AhpD-like"/>
    <property type="match status" value="1"/>
</dbReference>
<evidence type="ECO:0000313" key="2">
    <source>
        <dbReference type="Proteomes" id="UP000218934"/>
    </source>
</evidence>
<dbReference type="EMBL" id="NWUF01000019">
    <property type="protein sequence ID" value="PCE41094.1"/>
    <property type="molecule type" value="Genomic_DNA"/>
</dbReference>
<protein>
    <recommendedName>
        <fullName evidence="3">Carboxymuconolactone decarboxylase family protein</fullName>
    </recommendedName>
</protein>
<reference evidence="1 2" key="1">
    <citation type="submission" date="2017-09" db="EMBL/GenBank/DDBJ databases">
        <title>The Catabolism of 3,6-Dichlorosalicylic acid is Initiated by the Cytochrome P450 Monooxygenase DsmABC in Rhizorhabdus dicambivorans Ndbn-20.</title>
        <authorList>
            <person name="Na L."/>
        </authorList>
    </citation>
    <scope>NUCLEOTIDE SEQUENCE [LARGE SCALE GENOMIC DNA]</scope>
    <source>
        <strain evidence="1 2">Ndbn-20m</strain>
    </source>
</reference>
<dbReference type="AlphaFoldDB" id="A0A2A4FTS2"/>
<dbReference type="PANTHER" id="PTHR34846">
    <property type="entry name" value="4-CARBOXYMUCONOLACTONE DECARBOXYLASE FAMILY PROTEIN (AFU_ORTHOLOGUE AFUA_6G11590)"/>
    <property type="match status" value="1"/>
</dbReference>
<evidence type="ECO:0000313" key="1">
    <source>
        <dbReference type="EMBL" id="PCE41094.1"/>
    </source>
</evidence>
<proteinExistence type="predicted"/>
<dbReference type="KEGG" id="rdi:CMV14_20055"/>
<dbReference type="Gene3D" id="1.20.1290.10">
    <property type="entry name" value="AhpD-like"/>
    <property type="match status" value="1"/>
</dbReference>
<keyword evidence="2" id="KW-1185">Reference proteome</keyword>
<dbReference type="PANTHER" id="PTHR34846:SF11">
    <property type="entry name" value="4-CARBOXYMUCONOLACTONE DECARBOXYLASE FAMILY PROTEIN (AFU_ORTHOLOGUE AFUA_6G11590)"/>
    <property type="match status" value="1"/>
</dbReference>
<name>A0A2A4FTS2_9SPHN</name>
<dbReference type="Proteomes" id="UP000218934">
    <property type="component" value="Unassembled WGS sequence"/>
</dbReference>
<comment type="caution">
    <text evidence="1">The sequence shown here is derived from an EMBL/GenBank/DDBJ whole genome shotgun (WGS) entry which is preliminary data.</text>
</comment>
<sequence length="190" mass="20746">MDPLMASQAFPPVPLDPDNADQRALADQLLRASGGYAGGPIPLLLRSPAMGLRLRPLISYFATRSTLPARLKELAILIQARFWDQDYEWWAHERIAHDAGLAPAVTAAIHEGRFPENMAEDEAAVHALCRELLDEHRVRPETLAEARRHLNEEQLVDLAAVSGVYALLALLLNLSGEGAPADAPRPTPGI</sequence>
<dbReference type="OrthoDB" id="9129225at2"/>
<gene>
    <name evidence="1" type="ORF">COO09_17265</name>
</gene>
<accession>A0A2A4FTS2</accession>
<dbReference type="RefSeq" id="WP_066966260.1">
    <property type="nucleotide sequence ID" value="NZ_CP023449.1"/>
</dbReference>
<organism evidence="1 2">
    <name type="scientific">Rhizorhabdus dicambivorans</name>
    <dbReference type="NCBI Taxonomy" id="1850238"/>
    <lineage>
        <taxon>Bacteria</taxon>
        <taxon>Pseudomonadati</taxon>
        <taxon>Pseudomonadota</taxon>
        <taxon>Alphaproteobacteria</taxon>
        <taxon>Sphingomonadales</taxon>
        <taxon>Sphingomonadaceae</taxon>
        <taxon>Rhizorhabdus</taxon>
    </lineage>
</organism>